<evidence type="ECO:0000313" key="3">
    <source>
        <dbReference type="EMBL" id="BAA02087.1"/>
    </source>
</evidence>
<feature type="region of interest" description="Disordered" evidence="1">
    <location>
        <begin position="85"/>
        <end position="106"/>
    </location>
</feature>
<dbReference type="GeneID" id="944373"/>
<evidence type="ECO:0000313" key="2">
    <source>
        <dbReference type="EMBL" id="BAA02080.1"/>
    </source>
</evidence>
<reference evidence="2 4" key="1">
    <citation type="journal article" date="1990" name="J. Gen. Virol.">
        <title>A new potexvirus associated with strawberry mild yellow edge disease.</title>
        <authorList>
            <person name="Jelkmann W."/>
            <person name="Martin R.R."/>
            <person name="Lesemann D."/>
            <person name="Vetten J.H."/>
            <person name="Skelton F."/>
        </authorList>
    </citation>
    <scope>NUCLEOTIDE SEQUENCE</scope>
    <source>
        <strain evidence="3">MY-18</strain>
    </source>
</reference>
<dbReference type="RefSeq" id="NP_620647.1">
    <property type="nucleotide sequence ID" value="NC_003794.1"/>
</dbReference>
<proteinExistence type="predicted"/>
<dbReference type="EMBL" id="D12515">
    <property type="protein sequence ID" value="BAA02080.1"/>
    <property type="molecule type" value="Genomic_RNA"/>
</dbReference>
<accession>Q88466</accession>
<accession>Q88468</accession>
<keyword evidence="4" id="KW-1185">Reference proteome</keyword>
<organismHost>
    <name type="scientific">Chenopodium quinoa</name>
    <name type="common">Quinoa</name>
    <dbReference type="NCBI Taxonomy" id="63459"/>
</organismHost>
<evidence type="ECO:0000313" key="4">
    <source>
        <dbReference type="Proteomes" id="UP000007225"/>
    </source>
</evidence>
<reference evidence="3 4" key="3">
    <citation type="journal article" date="1992" name="J. Gen. Virol.">
        <title>The nucleotide sequence and genome organization of strawberry mild yellow edge-associated potexvirus.</title>
        <authorList>
            <person name="Jelkmann W."/>
            <person name="Maiss E."/>
            <person name="Martin R.R."/>
        </authorList>
    </citation>
    <scope>NUCLEOTIDE SEQUENCE [LARGE SCALE GENOMIC DNA]</scope>
    <source>
        <strain evidence="3">MY-18</strain>
    </source>
</reference>
<reference evidence="2" key="2">
    <citation type="submission" date="1991-10" db="EMBL/GenBank/DDBJ databases">
        <authorList>
            <person name="Jelkmann W."/>
        </authorList>
    </citation>
    <scope>NUCLEOTIDE SEQUENCE</scope>
</reference>
<dbReference type="EMBL" id="D12517">
    <property type="protein sequence ID" value="BAA02087.1"/>
    <property type="molecule type" value="Genomic_RNA"/>
</dbReference>
<dbReference type="KEGG" id="vg:944373"/>
<dbReference type="Proteomes" id="UP000007225">
    <property type="component" value="Segment"/>
</dbReference>
<name>Q88468_SMYEA</name>
<organismHost>
    <name type="scientific">Fragaria vesca</name>
    <name type="common">Woodland strawberry</name>
    <name type="synonym">Potentilla vesca</name>
    <dbReference type="NCBI Taxonomy" id="57918"/>
</organismHost>
<organism evidence="2">
    <name type="scientific">Strawberry mild yellow edge-associated virus</name>
    <name type="common">SMYEaV</name>
    <dbReference type="NCBI Taxonomy" id="12187"/>
    <lineage>
        <taxon>Viruses</taxon>
        <taxon>Riboviria</taxon>
        <taxon>Orthornavirae</taxon>
        <taxon>Kitrinoviricota</taxon>
        <taxon>Alsuviricetes</taxon>
        <taxon>Tymovirales</taxon>
        <taxon>Alphaflexiviridae</taxon>
        <taxon>Potexvirus</taxon>
        <taxon>Potexvirus fragariae</taxon>
    </lineage>
</organism>
<evidence type="ECO:0000256" key="1">
    <source>
        <dbReference type="SAM" id="MobiDB-lite"/>
    </source>
</evidence>
<organismHost>
    <name type="scientific">Rubus rosifolius</name>
    <dbReference type="NCBI Taxonomy" id="59498"/>
</organismHost>
<sequence>MTLALHPLPNRSVLHPSAARACKSPPSFEITALSASSVCSTPQASGTKQSGTTVPLAIGAISSLHRRPSSLPLISSMVCSIQPAKKSRFGVSPPPRRFMPQPRIRM</sequence>
<dbReference type="PIR" id="JQ1431">
    <property type="entry name" value="JQ1431"/>
</dbReference>
<protein>
    <submittedName>
        <fullName evidence="2">11K protein</fullName>
    </submittedName>
</protein>